<keyword evidence="3" id="KW-1185">Reference proteome</keyword>
<feature type="region of interest" description="Disordered" evidence="1">
    <location>
        <begin position="79"/>
        <end position="135"/>
    </location>
</feature>
<comment type="caution">
    <text evidence="2">The sequence shown here is derived from an EMBL/GenBank/DDBJ whole genome shotgun (WGS) entry which is preliminary data.</text>
</comment>
<feature type="compositionally biased region" description="Polar residues" evidence="1">
    <location>
        <begin position="79"/>
        <end position="96"/>
    </location>
</feature>
<dbReference type="AlphaFoldDB" id="A0AAD5VWH4"/>
<name>A0AAD5VWH4_9AGAR</name>
<organism evidence="2 3">
    <name type="scientific">Leucocoprinus birnbaumii</name>
    <dbReference type="NCBI Taxonomy" id="56174"/>
    <lineage>
        <taxon>Eukaryota</taxon>
        <taxon>Fungi</taxon>
        <taxon>Dikarya</taxon>
        <taxon>Basidiomycota</taxon>
        <taxon>Agaricomycotina</taxon>
        <taxon>Agaricomycetes</taxon>
        <taxon>Agaricomycetidae</taxon>
        <taxon>Agaricales</taxon>
        <taxon>Agaricineae</taxon>
        <taxon>Agaricaceae</taxon>
        <taxon>Leucocoprinus</taxon>
    </lineage>
</organism>
<feature type="compositionally biased region" description="Low complexity" evidence="1">
    <location>
        <begin position="108"/>
        <end position="124"/>
    </location>
</feature>
<evidence type="ECO:0000256" key="1">
    <source>
        <dbReference type="SAM" id="MobiDB-lite"/>
    </source>
</evidence>
<proteinExistence type="predicted"/>
<gene>
    <name evidence="2" type="ORF">NP233_g3733</name>
</gene>
<protein>
    <submittedName>
        <fullName evidence="2">Uncharacterized protein</fullName>
    </submittedName>
</protein>
<dbReference type="EMBL" id="JANIEX010000183">
    <property type="protein sequence ID" value="KAJ3571472.1"/>
    <property type="molecule type" value="Genomic_DNA"/>
</dbReference>
<sequence>MVFNTRRVNSPSILSIGSEVKVQTLEEPGQYPLHTYSTYSTSEDNPDSELGRLDNIIPAHCLQVPNTSLVELLEDSLTSEWSTPPLSPGSSESTFSYFEENPRPRSTPPSSARDSTPSPRPSSSNLLYGPARTPPELISRSTTVVGLETLNVAPHHHHLYSSFTKQAGLSRSGAELSRWLHDASRPATGNYL</sequence>
<evidence type="ECO:0000313" key="3">
    <source>
        <dbReference type="Proteomes" id="UP001213000"/>
    </source>
</evidence>
<reference evidence="2" key="1">
    <citation type="submission" date="2022-07" db="EMBL/GenBank/DDBJ databases">
        <title>Genome Sequence of Leucocoprinus birnbaumii.</title>
        <authorList>
            <person name="Buettner E."/>
        </authorList>
    </citation>
    <scope>NUCLEOTIDE SEQUENCE</scope>
    <source>
        <strain evidence="2">VT141</strain>
    </source>
</reference>
<evidence type="ECO:0000313" key="2">
    <source>
        <dbReference type="EMBL" id="KAJ3571472.1"/>
    </source>
</evidence>
<accession>A0AAD5VWH4</accession>
<dbReference type="Proteomes" id="UP001213000">
    <property type="component" value="Unassembled WGS sequence"/>
</dbReference>